<keyword evidence="6" id="KW-0808">Transferase</keyword>
<keyword evidence="11 15" id="KW-0460">Magnesium</keyword>
<dbReference type="GO" id="GO:0046872">
    <property type="term" value="F:metal ion binding"/>
    <property type="evidence" value="ECO:0007669"/>
    <property type="project" value="UniProtKB-UniRule"/>
</dbReference>
<dbReference type="NCBIfam" id="NF004531">
    <property type="entry name" value="PRK05878.1"/>
    <property type="match status" value="1"/>
</dbReference>
<dbReference type="GO" id="GO:0005524">
    <property type="term" value="F:ATP binding"/>
    <property type="evidence" value="ECO:0007669"/>
    <property type="project" value="UniProtKB-UniRule"/>
</dbReference>
<dbReference type="Gene3D" id="1.10.189.10">
    <property type="entry name" value="Pyruvate Phosphate Dikinase, domain 2"/>
    <property type="match status" value="1"/>
</dbReference>
<feature type="domain" description="PEP-utilising enzyme C-terminal" evidence="18">
    <location>
        <begin position="532"/>
        <end position="883"/>
    </location>
</feature>
<evidence type="ECO:0000259" key="16">
    <source>
        <dbReference type="Pfam" id="PF00391"/>
    </source>
</evidence>
<feature type="domain" description="Pyruvate phosphate dikinase AMP/ATP-binding" evidence="17">
    <location>
        <begin position="317"/>
        <end position="371"/>
    </location>
</feature>
<keyword evidence="20" id="KW-1185">Reference proteome</keyword>
<keyword evidence="7 15" id="KW-0479">Metal-binding</keyword>
<evidence type="ECO:0000256" key="12">
    <source>
        <dbReference type="PIRNR" id="PIRNR000853"/>
    </source>
</evidence>
<feature type="domain" description="Pyruvate phosphate dikinase AMP/ATP-binding" evidence="17">
    <location>
        <begin position="65"/>
        <end position="302"/>
    </location>
</feature>
<evidence type="ECO:0000256" key="14">
    <source>
        <dbReference type="PIRSR" id="PIRSR000853-2"/>
    </source>
</evidence>
<keyword evidence="19" id="KW-0670">Pyruvate</keyword>
<evidence type="ECO:0000256" key="11">
    <source>
        <dbReference type="ARBA" id="ARBA00022842"/>
    </source>
</evidence>
<evidence type="ECO:0000256" key="5">
    <source>
        <dbReference type="ARBA" id="ARBA00020138"/>
    </source>
</evidence>
<dbReference type="PROSITE" id="PS00370">
    <property type="entry name" value="PEP_ENZYMES_PHOS_SITE"/>
    <property type="match status" value="1"/>
</dbReference>
<dbReference type="SUPFAM" id="SSF56059">
    <property type="entry name" value="Glutathione synthetase ATP-binding domain-like"/>
    <property type="match status" value="1"/>
</dbReference>
<dbReference type="STRING" id="272627.CCC_02132"/>
<feature type="binding site" evidence="14">
    <location>
        <position position="783"/>
    </location>
    <ligand>
        <name>substrate</name>
    </ligand>
</feature>
<evidence type="ECO:0000256" key="9">
    <source>
        <dbReference type="ARBA" id="ARBA00022777"/>
    </source>
</evidence>
<name>A0A0C2UB20_PARME</name>
<evidence type="ECO:0000256" key="8">
    <source>
        <dbReference type="ARBA" id="ARBA00022741"/>
    </source>
</evidence>
<dbReference type="Gene3D" id="3.20.20.60">
    <property type="entry name" value="Phosphoenolpyruvate-binding domains"/>
    <property type="match status" value="1"/>
</dbReference>
<comment type="caution">
    <text evidence="19">The sequence shown here is derived from an EMBL/GenBank/DDBJ whole genome shotgun (WGS) entry which is preliminary data.</text>
</comment>
<evidence type="ECO:0000256" key="15">
    <source>
        <dbReference type="PIRSR" id="PIRSR000853-3"/>
    </source>
</evidence>
<dbReference type="PANTHER" id="PTHR22931">
    <property type="entry name" value="PHOSPHOENOLPYRUVATE DIKINASE-RELATED"/>
    <property type="match status" value="1"/>
</dbReference>
<feature type="domain" description="PEP-utilising enzyme mobile" evidence="16">
    <location>
        <begin position="435"/>
        <end position="517"/>
    </location>
</feature>
<dbReference type="RefSeq" id="WP_041041040.1">
    <property type="nucleotide sequence ID" value="NZ_JXSL01000027.1"/>
</dbReference>
<evidence type="ECO:0000256" key="10">
    <source>
        <dbReference type="ARBA" id="ARBA00022840"/>
    </source>
</evidence>
<dbReference type="InterPro" id="IPR036637">
    <property type="entry name" value="Phosphohistidine_dom_sf"/>
</dbReference>
<evidence type="ECO:0000256" key="6">
    <source>
        <dbReference type="ARBA" id="ARBA00022679"/>
    </source>
</evidence>
<dbReference type="InterPro" id="IPR008279">
    <property type="entry name" value="PEP-util_enz_mobile_dom"/>
</dbReference>
<dbReference type="Gene3D" id="3.30.470.20">
    <property type="entry name" value="ATP-grasp fold, B domain"/>
    <property type="match status" value="1"/>
</dbReference>
<evidence type="ECO:0000256" key="13">
    <source>
        <dbReference type="PIRSR" id="PIRSR000853-1"/>
    </source>
</evidence>
<dbReference type="Proteomes" id="UP000031971">
    <property type="component" value="Unassembled WGS sequence"/>
</dbReference>
<feature type="binding site" evidence="14">
    <location>
        <position position="759"/>
    </location>
    <ligand>
        <name>substrate</name>
    </ligand>
</feature>
<dbReference type="Gene3D" id="1.20.80.30">
    <property type="match status" value="1"/>
</dbReference>
<dbReference type="Gene3D" id="3.30.1490.20">
    <property type="entry name" value="ATP-grasp fold, A domain"/>
    <property type="match status" value="1"/>
</dbReference>
<evidence type="ECO:0000256" key="3">
    <source>
        <dbReference type="ARBA" id="ARBA00007837"/>
    </source>
</evidence>
<evidence type="ECO:0000259" key="18">
    <source>
        <dbReference type="Pfam" id="PF02896"/>
    </source>
</evidence>
<evidence type="ECO:0000256" key="1">
    <source>
        <dbReference type="ARBA" id="ARBA00001946"/>
    </source>
</evidence>
<dbReference type="InterPro" id="IPR000121">
    <property type="entry name" value="PEP_util_C"/>
</dbReference>
<dbReference type="InterPro" id="IPR023151">
    <property type="entry name" value="PEP_util_CS"/>
</dbReference>
<evidence type="ECO:0000313" key="19">
    <source>
        <dbReference type="EMBL" id="KIL98682.1"/>
    </source>
</evidence>
<dbReference type="EMBL" id="JXSL01000027">
    <property type="protein sequence ID" value="KIL98682.1"/>
    <property type="molecule type" value="Genomic_DNA"/>
</dbReference>
<feature type="binding site" evidence="14">
    <location>
        <position position="781"/>
    </location>
    <ligand>
        <name>substrate</name>
    </ligand>
</feature>
<dbReference type="PROSITE" id="PS00742">
    <property type="entry name" value="PEP_ENZYMES_2"/>
    <property type="match status" value="1"/>
</dbReference>
<organism evidence="19 20">
    <name type="scientific">Paramagnetospirillum magnetotacticum MS-1</name>
    <dbReference type="NCBI Taxonomy" id="272627"/>
    <lineage>
        <taxon>Bacteria</taxon>
        <taxon>Pseudomonadati</taxon>
        <taxon>Pseudomonadota</taxon>
        <taxon>Alphaproteobacteria</taxon>
        <taxon>Rhodospirillales</taxon>
        <taxon>Magnetospirillaceae</taxon>
        <taxon>Paramagnetospirillum</taxon>
    </lineage>
</organism>
<accession>A0A0C2UB20</accession>
<feature type="binding site" evidence="15">
    <location>
        <position position="759"/>
    </location>
    <ligand>
        <name>Mg(2+)</name>
        <dbReference type="ChEBI" id="CHEBI:18420"/>
    </ligand>
</feature>
<gene>
    <name evidence="19" type="ORF">CCC_02132</name>
</gene>
<dbReference type="SUPFAM" id="SSF51621">
    <property type="entry name" value="Phosphoenolpyruvate/pyruvate domain"/>
    <property type="match status" value="1"/>
</dbReference>
<dbReference type="InterPro" id="IPR040442">
    <property type="entry name" value="Pyrv_kinase-like_dom_sf"/>
</dbReference>
<dbReference type="Pfam" id="PF02896">
    <property type="entry name" value="PEP-utilizers_C"/>
    <property type="match status" value="1"/>
</dbReference>
<comment type="similarity">
    <text evidence="3 12">Belongs to the PEP-utilizing enzyme family.</text>
</comment>
<comment type="catalytic activity">
    <reaction evidence="12">
        <text>pyruvate + phosphate + ATP = phosphoenolpyruvate + AMP + diphosphate + H(+)</text>
        <dbReference type="Rhea" id="RHEA:10756"/>
        <dbReference type="ChEBI" id="CHEBI:15361"/>
        <dbReference type="ChEBI" id="CHEBI:15378"/>
        <dbReference type="ChEBI" id="CHEBI:30616"/>
        <dbReference type="ChEBI" id="CHEBI:33019"/>
        <dbReference type="ChEBI" id="CHEBI:43474"/>
        <dbReference type="ChEBI" id="CHEBI:58702"/>
        <dbReference type="ChEBI" id="CHEBI:456215"/>
        <dbReference type="EC" id="2.7.9.1"/>
    </reaction>
</comment>
<reference evidence="19 20" key="1">
    <citation type="submission" date="2015-01" db="EMBL/GenBank/DDBJ databases">
        <title>Genome Sequence of Magnetospirillum magnetotacticum Strain MS-1.</title>
        <authorList>
            <person name="Marinov G.K."/>
            <person name="Smalley M.D."/>
            <person name="DeSalvo G."/>
        </authorList>
    </citation>
    <scope>NUCLEOTIDE SEQUENCE [LARGE SCALE GENOMIC DNA]</scope>
    <source>
        <strain evidence="19 20">MS-1</strain>
    </source>
</reference>
<dbReference type="InterPro" id="IPR018274">
    <property type="entry name" value="PEP_util_AS"/>
</dbReference>
<keyword evidence="9 19" id="KW-0418">Kinase</keyword>
<dbReference type="InterPro" id="IPR010121">
    <property type="entry name" value="Pyruvate_phosphate_dikinase"/>
</dbReference>
<feature type="active site" description="Tele-phosphohistidine intermediate" evidence="13">
    <location>
        <position position="469"/>
    </location>
</feature>
<dbReference type="GO" id="GO:0050242">
    <property type="term" value="F:pyruvate, phosphate dikinase activity"/>
    <property type="evidence" value="ECO:0007669"/>
    <property type="project" value="UniProtKB-UniRule"/>
</dbReference>
<proteinExistence type="inferred from homology"/>
<keyword evidence="10" id="KW-0067">ATP-binding</keyword>
<evidence type="ECO:0000313" key="20">
    <source>
        <dbReference type="Proteomes" id="UP000031971"/>
    </source>
</evidence>
<evidence type="ECO:0000256" key="2">
    <source>
        <dbReference type="ARBA" id="ARBA00003144"/>
    </source>
</evidence>
<dbReference type="InterPro" id="IPR002192">
    <property type="entry name" value="PPDK_AMP/ATP-bd"/>
</dbReference>
<feature type="binding site" evidence="14">
    <location>
        <position position="575"/>
    </location>
    <ligand>
        <name>substrate</name>
    </ligand>
</feature>
<comment type="function">
    <text evidence="2">Catalyzes the reversible phosphorylation of pyruvate and phosphate.</text>
</comment>
<evidence type="ECO:0000259" key="17">
    <source>
        <dbReference type="Pfam" id="PF01326"/>
    </source>
</evidence>
<dbReference type="AlphaFoldDB" id="A0A0C2UB20"/>
<dbReference type="PANTHER" id="PTHR22931:SF9">
    <property type="entry name" value="PYRUVATE, PHOSPHATE DIKINASE 1, CHLOROPLASTIC"/>
    <property type="match status" value="1"/>
</dbReference>
<protein>
    <recommendedName>
        <fullName evidence="5 12">Pyruvate, phosphate dikinase</fullName>
        <ecNumber evidence="4 12">2.7.9.1</ecNumber>
    </recommendedName>
</protein>
<dbReference type="GO" id="GO:0016301">
    <property type="term" value="F:kinase activity"/>
    <property type="evidence" value="ECO:0007669"/>
    <property type="project" value="UniProtKB-UniRule"/>
</dbReference>
<feature type="active site" description="Proton donor" evidence="13">
    <location>
        <position position="845"/>
    </location>
</feature>
<evidence type="ECO:0000256" key="4">
    <source>
        <dbReference type="ARBA" id="ARBA00011994"/>
    </source>
</evidence>
<feature type="binding site" evidence="14">
    <location>
        <position position="631"/>
    </location>
    <ligand>
        <name>substrate</name>
    </ligand>
</feature>
<dbReference type="PIRSF" id="PIRSF000853">
    <property type="entry name" value="PPDK"/>
    <property type="match status" value="1"/>
</dbReference>
<feature type="binding site" evidence="14">
    <location>
        <position position="782"/>
    </location>
    <ligand>
        <name>substrate</name>
    </ligand>
</feature>
<sequence>MTKWVYSFGGGKAEGRADMKNLLGGKGANLAEMSNLGIPVPPGFTISTEVCTYYYGNGETYPPSLKDEVMAALAQVEGDIGLKFGSTADPLLVSVRSGARASMPGMMDTILNLGLNDKSVEGLAKRSNDARFAYDSYRRFIQMYSNVVLGVDHHNFEEILDEVKEDKGVSLDTELDADDLKKVVAKYKDKVAEQLGKPFPQDVHEQLWGAVGAVFGSWMNQRAITYRRLHDIPAEWGTAVNVQSMVFGNMGSDCSTGVCFTRNPSTGENAFYGEFLVNAQGEDVVAGIRTPQQLTIAGKNAQSSDLPAMEECMPEVFKELNAIRHKLEAHYKDMQDMEFTVQQNRLWMLQTRTGKRTTNAALKIAVDMAREGLISRKDAIKRIDPASLDQLLHPTLDPKAPRKILGRGLPASPGAASGKVVFSADEAEDWVKNRKERVILVRIETSPEDIGGMHVSEGILTTRGGMTSHAAVVARGMGTPCVAGAGEIRVDYAAKTLKVAGQVVKEGETITLDGSTGEVFIGAVATIQPELTGDFGTLMEWVDTIRTLKVRANAETPLDAATARKFGAEGIGLCRTEHMFFDPKRIIAMREMILAETEKGRRAALAKLLPYQRQDFIELFEIMQGLPVTIRLLDPPLHEFLPNSEAEIAEVAKEAGVEPSVVKARNAALHENNPMLGHRGCRLGITYPEIYEMQARAIFEAAVHVSRDTGRTVVPEIMIPLVGAKRELDLMKASIDKEAEAVFAEQKYSVHYMVGTMIELPRAALLAGDIAQTGEFFSFGTNDLTQTTFGMSRDDSGPFLEVYRAKGIYEHDPFASLDQAGVGELIKIAAERGRATRPGLKLGICGEHGGDPASIHFCQGAGLDYVSCSPYRVPIARLAAAQAALGGSSSSGTA</sequence>
<feature type="binding site" evidence="15">
    <location>
        <position position="783"/>
    </location>
    <ligand>
        <name>Mg(2+)</name>
        <dbReference type="ChEBI" id="CHEBI:18420"/>
    </ligand>
</feature>
<dbReference type="Pfam" id="PF00391">
    <property type="entry name" value="PEP-utilizers"/>
    <property type="match status" value="1"/>
</dbReference>
<dbReference type="Pfam" id="PF01326">
    <property type="entry name" value="PPDK_N"/>
    <property type="match status" value="2"/>
</dbReference>
<dbReference type="EC" id="2.7.9.1" evidence="4 12"/>
<dbReference type="SUPFAM" id="SSF52009">
    <property type="entry name" value="Phosphohistidine domain"/>
    <property type="match status" value="1"/>
</dbReference>
<evidence type="ECO:0000256" key="7">
    <source>
        <dbReference type="ARBA" id="ARBA00022723"/>
    </source>
</evidence>
<dbReference type="Gene3D" id="3.50.30.10">
    <property type="entry name" value="Phosphohistidine domain"/>
    <property type="match status" value="1"/>
</dbReference>
<feature type="binding site" evidence="14">
    <location>
        <position position="780"/>
    </location>
    <ligand>
        <name>substrate</name>
    </ligand>
</feature>
<dbReference type="InterPro" id="IPR015813">
    <property type="entry name" value="Pyrv/PenolPyrv_kinase-like_dom"/>
</dbReference>
<dbReference type="InterPro" id="IPR013815">
    <property type="entry name" value="ATP_grasp_subdomain_1"/>
</dbReference>
<comment type="cofactor">
    <cofactor evidence="1 12 15">
        <name>Mg(2+)</name>
        <dbReference type="ChEBI" id="CHEBI:18420"/>
    </cofactor>
</comment>
<dbReference type="NCBIfam" id="TIGR01828">
    <property type="entry name" value="pyru_phos_dikin"/>
    <property type="match status" value="1"/>
</dbReference>
<dbReference type="OrthoDB" id="9765468at2"/>
<keyword evidence="8" id="KW-0547">Nucleotide-binding</keyword>